<dbReference type="Gene3D" id="3.40.50.720">
    <property type="entry name" value="NAD(P)-binding Rossmann-like Domain"/>
    <property type="match status" value="1"/>
</dbReference>
<sequence>MVTLRVVHSGTGLIGRATLDGILNHPDLELVGMFVQSPEKIGKDAGEFVRRPATGVIATNDWDELLDLAPDCLSYQSDSIGREVDAANDVCRFLEAGVNAVTASIFAWGYPADVPARFAHVHDACARGNSSAYFSGSDPGWATTDLALAALRMADEVECIRVCELGYWGGYTAEYVCREYFGFGQPSGFEPILVKGGFLRQMWEPTLKELCDAMGVEIEDWNIVYESDSLDHDVTTGFGVVRAGTASVIRFELQALNGGRPVAVVEHVDRVGMGAGPQWKAPFGPEVFAFRIEVEGRPSFTLEHQVSSRPHGSDAGAAGDPSGSLMRGGLVMAGKSTAMPLVNAIPAVCAARPGLLGPRDIGHPVSRNVRRTAPA</sequence>
<dbReference type="SUPFAM" id="SSF51735">
    <property type="entry name" value="NAD(P)-binding Rossmann-fold domains"/>
    <property type="match status" value="1"/>
</dbReference>
<name>A0A0S4QMZ1_9ACTN</name>
<reference evidence="2" key="1">
    <citation type="submission" date="2015-11" db="EMBL/GenBank/DDBJ databases">
        <authorList>
            <person name="Varghese N."/>
        </authorList>
    </citation>
    <scope>NUCLEOTIDE SEQUENCE [LARGE SCALE GENOMIC DNA]</scope>
    <source>
        <strain evidence="2">DSM 45899</strain>
    </source>
</reference>
<dbReference type="InterPro" id="IPR036291">
    <property type="entry name" value="NAD(P)-bd_dom_sf"/>
</dbReference>
<dbReference type="Proteomes" id="UP000198802">
    <property type="component" value="Unassembled WGS sequence"/>
</dbReference>
<organism evidence="1 2">
    <name type="scientific">Parafrankia irregularis</name>
    <dbReference type="NCBI Taxonomy" id="795642"/>
    <lineage>
        <taxon>Bacteria</taxon>
        <taxon>Bacillati</taxon>
        <taxon>Actinomycetota</taxon>
        <taxon>Actinomycetes</taxon>
        <taxon>Frankiales</taxon>
        <taxon>Frankiaceae</taxon>
        <taxon>Parafrankia</taxon>
    </lineage>
</organism>
<keyword evidence="2" id="KW-1185">Reference proteome</keyword>
<gene>
    <name evidence="1" type="ORF">Ga0074812_108268</name>
</gene>
<evidence type="ECO:0000313" key="1">
    <source>
        <dbReference type="EMBL" id="CUU56740.1"/>
    </source>
</evidence>
<protein>
    <recommendedName>
        <fullName evidence="3">4-hydroxy-tetrahydrodipicolinate reductase</fullName>
    </recommendedName>
</protein>
<dbReference type="CDD" id="cd24146">
    <property type="entry name" value="nat-AmDH_N_like"/>
    <property type="match status" value="1"/>
</dbReference>
<dbReference type="EMBL" id="FAOZ01000008">
    <property type="protein sequence ID" value="CUU56740.1"/>
    <property type="molecule type" value="Genomic_DNA"/>
</dbReference>
<dbReference type="AlphaFoldDB" id="A0A0S4QMZ1"/>
<evidence type="ECO:0008006" key="3">
    <source>
        <dbReference type="Google" id="ProtNLM"/>
    </source>
</evidence>
<dbReference type="RefSeq" id="WP_226930771.1">
    <property type="nucleotide sequence ID" value="NZ_FAOZ01000008.1"/>
</dbReference>
<accession>A0A0S4QMZ1</accession>
<proteinExistence type="predicted"/>
<evidence type="ECO:0000313" key="2">
    <source>
        <dbReference type="Proteomes" id="UP000198802"/>
    </source>
</evidence>